<organism evidence="1 2">
    <name type="scientific">Streptomyces orinoci</name>
    <name type="common">Streptoverticillium orinoci</name>
    <dbReference type="NCBI Taxonomy" id="67339"/>
    <lineage>
        <taxon>Bacteria</taxon>
        <taxon>Bacillati</taxon>
        <taxon>Actinomycetota</taxon>
        <taxon>Actinomycetes</taxon>
        <taxon>Kitasatosporales</taxon>
        <taxon>Streptomycetaceae</taxon>
        <taxon>Streptomyces</taxon>
    </lineage>
</organism>
<protein>
    <submittedName>
        <fullName evidence="1">Pilus assembly protein</fullName>
    </submittedName>
</protein>
<evidence type="ECO:0000313" key="2">
    <source>
        <dbReference type="Proteomes" id="UP001552594"/>
    </source>
</evidence>
<dbReference type="RefSeq" id="WP_241561416.1">
    <property type="nucleotide sequence ID" value="NZ_JBFAUK010000003.1"/>
</dbReference>
<name>A0ABV3JSD1_STRON</name>
<dbReference type="EMBL" id="JBFAUK010000003">
    <property type="protein sequence ID" value="MEV5505794.1"/>
    <property type="molecule type" value="Genomic_DNA"/>
</dbReference>
<keyword evidence="2" id="KW-1185">Reference proteome</keyword>
<dbReference type="Proteomes" id="UP001552594">
    <property type="component" value="Unassembled WGS sequence"/>
</dbReference>
<proteinExistence type="predicted"/>
<comment type="caution">
    <text evidence="1">The sequence shown here is derived from an EMBL/GenBank/DDBJ whole genome shotgun (WGS) entry which is preliminary data.</text>
</comment>
<sequence length="96" mass="10563">MVLVALAVVWQCVLVGYTYALAGHAADRGARAQATGRDCRAAVRADLPDGWPARPWCERDGASYKTVVVLKVPLMLPGHINWPWPVRSSYTVTRDD</sequence>
<accession>A0ABV3JSD1</accession>
<reference evidence="1 2" key="1">
    <citation type="submission" date="2024-06" db="EMBL/GenBank/DDBJ databases">
        <title>The Natural Products Discovery Center: Release of the First 8490 Sequenced Strains for Exploring Actinobacteria Biosynthetic Diversity.</title>
        <authorList>
            <person name="Kalkreuter E."/>
            <person name="Kautsar S.A."/>
            <person name="Yang D."/>
            <person name="Bader C.D."/>
            <person name="Teijaro C.N."/>
            <person name="Fluegel L."/>
            <person name="Davis C.M."/>
            <person name="Simpson J.R."/>
            <person name="Lauterbach L."/>
            <person name="Steele A.D."/>
            <person name="Gui C."/>
            <person name="Meng S."/>
            <person name="Li G."/>
            <person name="Viehrig K."/>
            <person name="Ye F."/>
            <person name="Su P."/>
            <person name="Kiefer A.F."/>
            <person name="Nichols A."/>
            <person name="Cepeda A.J."/>
            <person name="Yan W."/>
            <person name="Fan B."/>
            <person name="Jiang Y."/>
            <person name="Adhikari A."/>
            <person name="Zheng C.-J."/>
            <person name="Schuster L."/>
            <person name="Cowan T.M."/>
            <person name="Smanski M.J."/>
            <person name="Chevrette M.G."/>
            <person name="De Carvalho L.P.S."/>
            <person name="Shen B."/>
        </authorList>
    </citation>
    <scope>NUCLEOTIDE SEQUENCE [LARGE SCALE GENOMIC DNA]</scope>
    <source>
        <strain evidence="1 2">NPDC052347</strain>
    </source>
</reference>
<gene>
    <name evidence="1" type="ORF">AB0L16_04860</name>
</gene>
<evidence type="ECO:0000313" key="1">
    <source>
        <dbReference type="EMBL" id="MEV5505794.1"/>
    </source>
</evidence>